<feature type="signal peptide" evidence="2">
    <location>
        <begin position="1"/>
        <end position="20"/>
    </location>
</feature>
<feature type="region of interest" description="Disordered" evidence="1">
    <location>
        <begin position="192"/>
        <end position="215"/>
    </location>
</feature>
<sequence length="215" mass="23901">MSASVTKLPMLLLVCTGKRAGSLVQSSTYHGSQQALSYKNFILTGLLRSDSQGIELVLQVKFRYEMWKRASDTQEDGSYRYKIHHLYKDTMNRGRCPIVHFLGLAFADDIFEGIESETDLRHLDVPATNTSKDLGFYIEPARENLLVFRKCLNNGDVSISSNQYAQLLGHSAKTMGAYYILSISGVDSQAAKGYEPESRSANAASSPKSDQWPTS</sequence>
<keyword evidence="2" id="KW-0732">Signal</keyword>
<protein>
    <submittedName>
        <fullName evidence="3">Uncharacterized protein</fullName>
    </submittedName>
</protein>
<dbReference type="Proteomes" id="UP000887226">
    <property type="component" value="Unassembled WGS sequence"/>
</dbReference>
<gene>
    <name evidence="3" type="ORF">BJ878DRAFT_564594</name>
</gene>
<organism evidence="3 4">
    <name type="scientific">Calycina marina</name>
    <dbReference type="NCBI Taxonomy" id="1763456"/>
    <lineage>
        <taxon>Eukaryota</taxon>
        <taxon>Fungi</taxon>
        <taxon>Dikarya</taxon>
        <taxon>Ascomycota</taxon>
        <taxon>Pezizomycotina</taxon>
        <taxon>Leotiomycetes</taxon>
        <taxon>Helotiales</taxon>
        <taxon>Pezizellaceae</taxon>
        <taxon>Calycina</taxon>
    </lineage>
</organism>
<dbReference type="PANTHER" id="PTHR37535:SF4">
    <property type="entry name" value="FLUG DOMAIN-CONTAINING PROTEIN"/>
    <property type="match status" value="1"/>
</dbReference>
<feature type="compositionally biased region" description="Polar residues" evidence="1">
    <location>
        <begin position="199"/>
        <end position="215"/>
    </location>
</feature>
<dbReference type="OrthoDB" id="3437109at2759"/>
<name>A0A9P7ZAF6_9HELO</name>
<feature type="chain" id="PRO_5040123540" evidence="2">
    <location>
        <begin position="21"/>
        <end position="215"/>
    </location>
</feature>
<evidence type="ECO:0000313" key="4">
    <source>
        <dbReference type="Proteomes" id="UP000887226"/>
    </source>
</evidence>
<accession>A0A9P7ZAF6</accession>
<keyword evidence="4" id="KW-1185">Reference proteome</keyword>
<reference evidence="3" key="1">
    <citation type="journal article" date="2021" name="IMA Fungus">
        <title>Genomic characterization of three marine fungi, including Emericellopsis atlantica sp. nov. with signatures of a generalist lifestyle and marine biomass degradation.</title>
        <authorList>
            <person name="Hagestad O.C."/>
            <person name="Hou L."/>
            <person name="Andersen J.H."/>
            <person name="Hansen E.H."/>
            <person name="Altermark B."/>
            <person name="Li C."/>
            <person name="Kuhnert E."/>
            <person name="Cox R.J."/>
            <person name="Crous P.W."/>
            <person name="Spatafora J.W."/>
            <person name="Lail K."/>
            <person name="Amirebrahimi M."/>
            <person name="Lipzen A."/>
            <person name="Pangilinan J."/>
            <person name="Andreopoulos W."/>
            <person name="Hayes R.D."/>
            <person name="Ng V."/>
            <person name="Grigoriev I.V."/>
            <person name="Jackson S.A."/>
            <person name="Sutton T.D.S."/>
            <person name="Dobson A.D.W."/>
            <person name="Rama T."/>
        </authorList>
    </citation>
    <scope>NUCLEOTIDE SEQUENCE</scope>
    <source>
        <strain evidence="3">TRa3180A</strain>
    </source>
</reference>
<dbReference type="AlphaFoldDB" id="A0A9P7ZAF6"/>
<evidence type="ECO:0000256" key="1">
    <source>
        <dbReference type="SAM" id="MobiDB-lite"/>
    </source>
</evidence>
<evidence type="ECO:0000256" key="2">
    <source>
        <dbReference type="SAM" id="SignalP"/>
    </source>
</evidence>
<proteinExistence type="predicted"/>
<comment type="caution">
    <text evidence="3">The sequence shown here is derived from an EMBL/GenBank/DDBJ whole genome shotgun (WGS) entry which is preliminary data.</text>
</comment>
<dbReference type="InterPro" id="IPR021842">
    <property type="entry name" value="DUF3435"/>
</dbReference>
<dbReference type="EMBL" id="MU253762">
    <property type="protein sequence ID" value="KAG9247848.1"/>
    <property type="molecule type" value="Genomic_DNA"/>
</dbReference>
<dbReference type="PANTHER" id="PTHR37535">
    <property type="entry name" value="FLUG DOMAIN PROTEIN"/>
    <property type="match status" value="1"/>
</dbReference>
<dbReference type="Pfam" id="PF11917">
    <property type="entry name" value="DUF3435"/>
    <property type="match status" value="1"/>
</dbReference>
<evidence type="ECO:0000313" key="3">
    <source>
        <dbReference type="EMBL" id="KAG9247848.1"/>
    </source>
</evidence>